<evidence type="ECO:0008006" key="4">
    <source>
        <dbReference type="Google" id="ProtNLM"/>
    </source>
</evidence>
<evidence type="ECO:0000256" key="1">
    <source>
        <dbReference type="SAM" id="Phobius"/>
    </source>
</evidence>
<proteinExistence type="predicted"/>
<gene>
    <name evidence="2" type="ORF">Poly21_05230</name>
</gene>
<keyword evidence="1" id="KW-0472">Membrane</keyword>
<keyword evidence="1" id="KW-1133">Transmembrane helix</keyword>
<keyword evidence="3" id="KW-1185">Reference proteome</keyword>
<feature type="transmembrane region" description="Helical" evidence="1">
    <location>
        <begin position="389"/>
        <end position="408"/>
    </location>
</feature>
<evidence type="ECO:0000313" key="2">
    <source>
        <dbReference type="EMBL" id="TWU18361.1"/>
    </source>
</evidence>
<organism evidence="2 3">
    <name type="scientific">Allorhodopirellula heiligendammensis</name>
    <dbReference type="NCBI Taxonomy" id="2714739"/>
    <lineage>
        <taxon>Bacteria</taxon>
        <taxon>Pseudomonadati</taxon>
        <taxon>Planctomycetota</taxon>
        <taxon>Planctomycetia</taxon>
        <taxon>Pirellulales</taxon>
        <taxon>Pirellulaceae</taxon>
        <taxon>Allorhodopirellula</taxon>
    </lineage>
</organism>
<evidence type="ECO:0000313" key="3">
    <source>
        <dbReference type="Proteomes" id="UP000319908"/>
    </source>
</evidence>
<comment type="caution">
    <text evidence="2">The sequence shown here is derived from an EMBL/GenBank/DDBJ whole genome shotgun (WGS) entry which is preliminary data.</text>
</comment>
<name>A0A5C6C428_9BACT</name>
<keyword evidence="1" id="KW-0812">Transmembrane</keyword>
<dbReference type="AlphaFoldDB" id="A0A5C6C428"/>
<sequence length="480" mass="52847">MTALGATPAVWLSRYPLSRACSTRVSHRSVVGMDHETLSSADGFHLIRSRSAWRPKEFLRGRGRKLAIVFNLAKSSSVVGSLLLFVLLCSGCSRFSTEYGASDGVPGDESLNGFGAFRTALEGAPAGLVPELEIHDVARLSDRESESDAIVWLPTRWPPSNPQEVQEWLDRWLAQDHRTLIFVVPDSGSTEAYFREASATAPADQRLSYRRRLAQLINERLLAEANRSDIGLGDWFTARALPYRVELPGRRLVDFSVEQSTAQPPAASNSTDPLHFEVVEQEAADAATGSRSLTTLARITRDRWKSSQVLVVSSGSLLTNFAMTAPAARELTRDLQNAIRRISETDPATPITVGFLSSRYTAIPISAAQPGLPKARGWELMTEMPLSLINLHVAFLGIVLCLMLLPVFGRPRSVRYNQPTHFGNHLSAMAALMRRSGGTVYAKQKISAYLRLVRGETSGPWVLPQEDAVDSEHPNETETR</sequence>
<accession>A0A5C6C428</accession>
<dbReference type="EMBL" id="SJPU01000001">
    <property type="protein sequence ID" value="TWU18361.1"/>
    <property type="molecule type" value="Genomic_DNA"/>
</dbReference>
<protein>
    <recommendedName>
        <fullName evidence="4">DUF4350 domain-containing protein</fullName>
    </recommendedName>
</protein>
<reference evidence="2 3" key="1">
    <citation type="journal article" date="2020" name="Antonie Van Leeuwenhoek">
        <title>Rhodopirellula heiligendammensis sp. nov., Rhodopirellula pilleata sp. nov., and Rhodopirellula solitaria sp. nov. isolated from natural or artificial marine surfaces in Northern Germany and California, USA, and emended description of the genus Rhodopirellula.</title>
        <authorList>
            <person name="Kallscheuer N."/>
            <person name="Wiegand S."/>
            <person name="Jogler M."/>
            <person name="Boedeker C."/>
            <person name="Peeters S.H."/>
            <person name="Rast P."/>
            <person name="Heuer A."/>
            <person name="Jetten M.S.M."/>
            <person name="Rohde M."/>
            <person name="Jogler C."/>
        </authorList>
    </citation>
    <scope>NUCLEOTIDE SEQUENCE [LARGE SCALE GENOMIC DNA]</scope>
    <source>
        <strain evidence="2 3">Poly21</strain>
    </source>
</reference>
<dbReference type="Proteomes" id="UP000319908">
    <property type="component" value="Unassembled WGS sequence"/>
</dbReference>